<dbReference type="AlphaFoldDB" id="A0AAV5IJV4"/>
<evidence type="ECO:0000313" key="1">
    <source>
        <dbReference type="EMBL" id="GKU98446.1"/>
    </source>
</evidence>
<dbReference type="EMBL" id="BPVZ01000012">
    <property type="protein sequence ID" value="GKU98446.1"/>
    <property type="molecule type" value="Genomic_DNA"/>
</dbReference>
<accession>A0AAV5IJV4</accession>
<gene>
    <name evidence="1" type="ORF">SLEP1_g11454</name>
</gene>
<reference evidence="1 2" key="1">
    <citation type="journal article" date="2021" name="Commun. Biol.">
        <title>The genome of Shorea leprosula (Dipterocarpaceae) highlights the ecological relevance of drought in aseasonal tropical rainforests.</title>
        <authorList>
            <person name="Ng K.K.S."/>
            <person name="Kobayashi M.J."/>
            <person name="Fawcett J.A."/>
            <person name="Hatakeyama M."/>
            <person name="Paape T."/>
            <person name="Ng C.H."/>
            <person name="Ang C.C."/>
            <person name="Tnah L.H."/>
            <person name="Lee C.T."/>
            <person name="Nishiyama T."/>
            <person name="Sese J."/>
            <person name="O'Brien M.J."/>
            <person name="Copetti D."/>
            <person name="Mohd Noor M.I."/>
            <person name="Ong R.C."/>
            <person name="Putra M."/>
            <person name="Sireger I.Z."/>
            <person name="Indrioko S."/>
            <person name="Kosugi Y."/>
            <person name="Izuno A."/>
            <person name="Isagi Y."/>
            <person name="Lee S.L."/>
            <person name="Shimizu K.K."/>
        </authorList>
    </citation>
    <scope>NUCLEOTIDE SEQUENCE [LARGE SCALE GENOMIC DNA]</scope>
    <source>
        <strain evidence="1">214</strain>
    </source>
</reference>
<organism evidence="1 2">
    <name type="scientific">Rubroshorea leprosula</name>
    <dbReference type="NCBI Taxonomy" id="152421"/>
    <lineage>
        <taxon>Eukaryota</taxon>
        <taxon>Viridiplantae</taxon>
        <taxon>Streptophyta</taxon>
        <taxon>Embryophyta</taxon>
        <taxon>Tracheophyta</taxon>
        <taxon>Spermatophyta</taxon>
        <taxon>Magnoliopsida</taxon>
        <taxon>eudicotyledons</taxon>
        <taxon>Gunneridae</taxon>
        <taxon>Pentapetalae</taxon>
        <taxon>rosids</taxon>
        <taxon>malvids</taxon>
        <taxon>Malvales</taxon>
        <taxon>Dipterocarpaceae</taxon>
        <taxon>Rubroshorea</taxon>
    </lineage>
</organism>
<name>A0AAV5IJV4_9ROSI</name>
<evidence type="ECO:0000313" key="2">
    <source>
        <dbReference type="Proteomes" id="UP001054252"/>
    </source>
</evidence>
<comment type="caution">
    <text evidence="1">The sequence shown here is derived from an EMBL/GenBank/DDBJ whole genome shotgun (WGS) entry which is preliminary data.</text>
</comment>
<dbReference type="Proteomes" id="UP001054252">
    <property type="component" value="Unassembled WGS sequence"/>
</dbReference>
<keyword evidence="2" id="KW-1185">Reference proteome</keyword>
<sequence>MQVSLFLKHGRSCSLELLIGLTGWKFSFLGEEEETELTGVTFLPRKRFEQLAFDVFDEIPLPNSPLNLLLGEGDFRVLLGRDEYPGLSTSGSFLKLF</sequence>
<protein>
    <submittedName>
        <fullName evidence="1">Uncharacterized protein</fullName>
    </submittedName>
</protein>
<proteinExistence type="predicted"/>